<dbReference type="Proteomes" id="UP000006637">
    <property type="component" value="Chromosome"/>
</dbReference>
<dbReference type="KEGG" id="rxy:Rxyl_0268"/>
<protein>
    <submittedName>
        <fullName evidence="2">CRISPR-associated protein, Cas5h family</fullName>
    </submittedName>
</protein>
<evidence type="ECO:0000313" key="3">
    <source>
        <dbReference type="Proteomes" id="UP000006637"/>
    </source>
</evidence>
<dbReference type="AlphaFoldDB" id="Q1AZD3"/>
<proteinExistence type="predicted"/>
<dbReference type="eggNOG" id="COG1688">
    <property type="taxonomic scope" value="Bacteria"/>
</dbReference>
<reference evidence="2 3" key="1">
    <citation type="submission" date="2006-06" db="EMBL/GenBank/DDBJ databases">
        <title>Complete sequence of Rubrobacter xylanophilus DSM 9941.</title>
        <authorList>
            <consortium name="US DOE Joint Genome Institute"/>
            <person name="Copeland A."/>
            <person name="Lucas S."/>
            <person name="Lapidus A."/>
            <person name="Barry K."/>
            <person name="Detter J.C."/>
            <person name="Glavina del Rio T."/>
            <person name="Hammon N."/>
            <person name="Israni S."/>
            <person name="Dalin E."/>
            <person name="Tice H."/>
            <person name="Pitluck S."/>
            <person name="Munk A.C."/>
            <person name="Brettin T."/>
            <person name="Bruce D."/>
            <person name="Han C."/>
            <person name="Tapia R."/>
            <person name="Gilna P."/>
            <person name="Schmutz J."/>
            <person name="Larimer F."/>
            <person name="Land M."/>
            <person name="Hauser L."/>
            <person name="Kyrpides N."/>
            <person name="Lykidis A."/>
            <person name="da Costa M.S."/>
            <person name="Rainey F.A."/>
            <person name="Empadinhas N."/>
            <person name="Jolivet E."/>
            <person name="Battista J.R."/>
            <person name="Richardson P."/>
        </authorList>
    </citation>
    <scope>NUCLEOTIDE SEQUENCE [LARGE SCALE GENOMIC DNA]</scope>
    <source>
        <strain evidence="3">DSM 9941 / JCM 11954 / NBRC 16129 / PRD-1</strain>
    </source>
</reference>
<dbReference type="GO" id="GO:0043571">
    <property type="term" value="P:maintenance of CRISPR repeat elements"/>
    <property type="evidence" value="ECO:0007669"/>
    <property type="project" value="InterPro"/>
</dbReference>
<organism evidence="2 3">
    <name type="scientific">Rubrobacter xylanophilus (strain DSM 9941 / JCM 11954 / NBRC 16129 / PRD-1)</name>
    <dbReference type="NCBI Taxonomy" id="266117"/>
    <lineage>
        <taxon>Bacteria</taxon>
        <taxon>Bacillati</taxon>
        <taxon>Actinomycetota</taxon>
        <taxon>Rubrobacteria</taxon>
        <taxon>Rubrobacterales</taxon>
        <taxon>Rubrobacteraceae</taxon>
        <taxon>Rubrobacter</taxon>
    </lineage>
</organism>
<accession>Q1AZD3</accession>
<dbReference type="GO" id="GO:0051607">
    <property type="term" value="P:defense response to virus"/>
    <property type="evidence" value="ECO:0007669"/>
    <property type="project" value="UniProtKB-KW"/>
</dbReference>
<dbReference type="STRING" id="266117.Rxyl_0268"/>
<dbReference type="OrthoDB" id="3189549at2"/>
<evidence type="ECO:0000256" key="1">
    <source>
        <dbReference type="ARBA" id="ARBA00023118"/>
    </source>
</evidence>
<evidence type="ECO:0000313" key="2">
    <source>
        <dbReference type="EMBL" id="ABG03245.1"/>
    </source>
</evidence>
<dbReference type="Gene3D" id="3.30.70.2660">
    <property type="match status" value="1"/>
</dbReference>
<dbReference type="InterPro" id="IPR013422">
    <property type="entry name" value="CRISPR-assoc_prot_Cas5_N"/>
</dbReference>
<keyword evidence="1" id="KW-0051">Antiviral defense</keyword>
<name>Q1AZD3_RUBXD</name>
<dbReference type="Pfam" id="PF09704">
    <property type="entry name" value="Cas_Cas5d"/>
    <property type="match status" value="1"/>
</dbReference>
<dbReference type="HOGENOM" id="CLU_090888_1_0_11"/>
<sequence length="258" mass="28758">MGQNPLLIFDLCGAYGMFRKFYTNSSSLSYPFPPRTTLAGLIAGMMGCERDSYAEDLSLERCQIAVSVITPVRRVMQQVNYVMTEGHVWTKNTGGFDGSSGPIQVPVEWVFPEVGHRELRYRVYATHEDRGWLKRLAEILEGGVPIYPPYLGMSECPGRVEHVATLEGWGLGHREDELPVRTVLPSEAVSGPPRLEEGVQIVKERIPLALDERRRLIAAADVLYNRAGPHITARLRAPVFEAAYPGAEGGREFGVFLR</sequence>
<dbReference type="NCBIfam" id="TIGR02593">
    <property type="entry name" value="CRISPR_cas5"/>
    <property type="match status" value="1"/>
</dbReference>
<gene>
    <name evidence="2" type="ordered locus">Rxyl_0268</name>
</gene>
<dbReference type="RefSeq" id="WP_011563263.1">
    <property type="nucleotide sequence ID" value="NC_008148.1"/>
</dbReference>
<dbReference type="EMBL" id="CP000386">
    <property type="protein sequence ID" value="ABG03245.1"/>
    <property type="molecule type" value="Genomic_DNA"/>
</dbReference>
<dbReference type="InterPro" id="IPR021124">
    <property type="entry name" value="CRISPR-assoc_prot_Cas5"/>
</dbReference>
<keyword evidence="3" id="KW-1185">Reference proteome</keyword>